<dbReference type="AlphaFoldDB" id="A0A1H8XAR0"/>
<dbReference type="InterPro" id="IPR016634">
    <property type="entry name" value="CapW-like"/>
</dbReference>
<name>A0A1H8XAR0_9BRAD</name>
<dbReference type="InterPro" id="IPR026881">
    <property type="entry name" value="WYL_dom"/>
</dbReference>
<evidence type="ECO:0000313" key="4">
    <source>
        <dbReference type="EMBL" id="SEP37034.1"/>
    </source>
</evidence>
<dbReference type="InterPro" id="IPR059019">
    <property type="entry name" value="WHD_CapW"/>
</dbReference>
<evidence type="ECO:0000313" key="5">
    <source>
        <dbReference type="Proteomes" id="UP000199615"/>
    </source>
</evidence>
<dbReference type="InterPro" id="IPR051534">
    <property type="entry name" value="CBASS_pafABC_assoc_protein"/>
</dbReference>
<dbReference type="PIRSF" id="PIRSF015558">
    <property type="entry name" value="Txn_reg_DeoR_prd"/>
    <property type="match status" value="1"/>
</dbReference>
<gene>
    <name evidence="4" type="ORF">SAMN05444123_11855</name>
</gene>
<dbReference type="Proteomes" id="UP000199615">
    <property type="component" value="Unassembled WGS sequence"/>
</dbReference>
<dbReference type="PROSITE" id="PS52050">
    <property type="entry name" value="WYL"/>
    <property type="match status" value="1"/>
</dbReference>
<feature type="domain" description="DNA-binding transcriptional repressor CapW C-terminal dimerisation" evidence="2">
    <location>
        <begin position="215"/>
        <end position="282"/>
    </location>
</feature>
<sequence>MTESVRRMRWSVENRLEFIEFRLYWDGWMNRSHIVDQFGVSVPQASADLARYQELAPDNLEYDPKAKRFRATERFVPRLLKPNAERYLAQLKAVADDVIAPLDTWIGDFPEAGVTPVPARRVDPILLQKFLTAIRGQRSISIQYQSMNDSRPEPMWREITPHAFGSDGLRWHIRAYCHLESKFKDFIISRCLQVGNMGPARIEANKDSGWFTYFNVVLIPNPKLAPAQQRTIELDFGMTEGKTEIRVRQALLYYLDKRLRLDVAEKQDRPKETPIVVANRKDYDKALKTIIY</sequence>
<keyword evidence="5" id="KW-1185">Reference proteome</keyword>
<dbReference type="EMBL" id="FODT01000018">
    <property type="protein sequence ID" value="SEP37034.1"/>
    <property type="molecule type" value="Genomic_DNA"/>
</dbReference>
<protein>
    <submittedName>
        <fullName evidence="4">WYL domain-containing protein</fullName>
    </submittedName>
</protein>
<dbReference type="Pfam" id="PF26109">
    <property type="entry name" value="WHD_BrxR"/>
    <property type="match status" value="1"/>
</dbReference>
<feature type="domain" description="WYL" evidence="1">
    <location>
        <begin position="127"/>
        <end position="190"/>
    </location>
</feature>
<dbReference type="InterPro" id="IPR059020">
    <property type="entry name" value="CapW_CTD"/>
</dbReference>
<dbReference type="PANTHER" id="PTHR34580">
    <property type="match status" value="1"/>
</dbReference>
<accession>A0A1H8XAR0</accession>
<dbReference type="PANTHER" id="PTHR34580:SF3">
    <property type="entry name" value="PROTEIN PAFB"/>
    <property type="match status" value="1"/>
</dbReference>
<dbReference type="Pfam" id="PF13280">
    <property type="entry name" value="WYL"/>
    <property type="match status" value="1"/>
</dbReference>
<organism evidence="4 5">
    <name type="scientific">Rhodopseudomonas pseudopalustris</name>
    <dbReference type="NCBI Taxonomy" id="1513892"/>
    <lineage>
        <taxon>Bacteria</taxon>
        <taxon>Pseudomonadati</taxon>
        <taxon>Pseudomonadota</taxon>
        <taxon>Alphaproteobacteria</taxon>
        <taxon>Hyphomicrobiales</taxon>
        <taxon>Nitrobacteraceae</taxon>
        <taxon>Rhodopseudomonas</taxon>
    </lineage>
</organism>
<dbReference type="Pfam" id="PF26107">
    <property type="entry name" value="BrxR_CTD"/>
    <property type="match status" value="1"/>
</dbReference>
<evidence type="ECO:0000259" key="1">
    <source>
        <dbReference type="Pfam" id="PF13280"/>
    </source>
</evidence>
<evidence type="ECO:0000259" key="3">
    <source>
        <dbReference type="Pfam" id="PF26109"/>
    </source>
</evidence>
<dbReference type="RefSeq" id="WP_244526148.1">
    <property type="nucleotide sequence ID" value="NZ_FODT01000018.1"/>
</dbReference>
<feature type="domain" description="DNA-binding transcriptional repressor CapW winged helix-turn-helix" evidence="3">
    <location>
        <begin position="12"/>
        <end position="92"/>
    </location>
</feature>
<proteinExistence type="predicted"/>
<evidence type="ECO:0000259" key="2">
    <source>
        <dbReference type="Pfam" id="PF26107"/>
    </source>
</evidence>
<reference evidence="5" key="1">
    <citation type="submission" date="2016-10" db="EMBL/GenBank/DDBJ databases">
        <authorList>
            <person name="Varghese N."/>
            <person name="Submissions S."/>
        </authorList>
    </citation>
    <scope>NUCLEOTIDE SEQUENCE [LARGE SCALE GENOMIC DNA]</scope>
    <source>
        <strain evidence="5">DSM 123</strain>
    </source>
</reference>